<dbReference type="SUPFAM" id="SSF53448">
    <property type="entry name" value="Nucleotide-diphospho-sugar transferases"/>
    <property type="match status" value="1"/>
</dbReference>
<name>A0A6C0D123_9ZZZZ</name>
<evidence type="ECO:0000259" key="1">
    <source>
        <dbReference type="Pfam" id="PF01755"/>
    </source>
</evidence>
<evidence type="ECO:0000313" key="2">
    <source>
        <dbReference type="EMBL" id="QHT09599.1"/>
    </source>
</evidence>
<protein>
    <recommendedName>
        <fullName evidence="1">Glycosyl transferase family 25 domain-containing protein</fullName>
    </recommendedName>
</protein>
<dbReference type="InterPro" id="IPR029044">
    <property type="entry name" value="Nucleotide-diphossugar_trans"/>
</dbReference>
<dbReference type="EMBL" id="MN739513">
    <property type="protein sequence ID" value="QHT09599.1"/>
    <property type="molecule type" value="Genomic_DNA"/>
</dbReference>
<reference evidence="2" key="1">
    <citation type="journal article" date="2020" name="Nature">
        <title>Giant virus diversity and host interactions through global metagenomics.</title>
        <authorList>
            <person name="Schulz F."/>
            <person name="Roux S."/>
            <person name="Paez-Espino D."/>
            <person name="Jungbluth S."/>
            <person name="Walsh D.A."/>
            <person name="Denef V.J."/>
            <person name="McMahon K.D."/>
            <person name="Konstantinidis K.T."/>
            <person name="Eloe-Fadrosh E.A."/>
            <person name="Kyrpides N.C."/>
            <person name="Woyke T."/>
        </authorList>
    </citation>
    <scope>NUCLEOTIDE SEQUENCE</scope>
    <source>
        <strain evidence="2">GVMAG-M-3300023174-102</strain>
    </source>
</reference>
<dbReference type="AlphaFoldDB" id="A0A6C0D123"/>
<proteinExistence type="predicted"/>
<organism evidence="2">
    <name type="scientific">viral metagenome</name>
    <dbReference type="NCBI Taxonomy" id="1070528"/>
    <lineage>
        <taxon>unclassified sequences</taxon>
        <taxon>metagenomes</taxon>
        <taxon>organismal metagenomes</taxon>
    </lineage>
</organism>
<feature type="domain" description="Glycosyl transferase family 25" evidence="1">
    <location>
        <begin position="416"/>
        <end position="590"/>
    </location>
</feature>
<dbReference type="CDD" id="cd06532">
    <property type="entry name" value="Glyco_transf_25"/>
    <property type="match status" value="1"/>
</dbReference>
<dbReference type="InterPro" id="IPR002654">
    <property type="entry name" value="Glyco_trans_25"/>
</dbReference>
<sequence length="737" mass="87570">MIEFLTGNFIDNHDESTAINIIRYCRYNALYNLGVLFGNFFEERFPHCYDIRDEYVLCLYYLQEYVKAYDISNRILALSNISEDIAARTIFNQHLNIDKIENTFIYYNKEKVQEITNKKPRNFPMITFTITTCKRFDLFEKTINSFINCCTDLHLIDTWFCVDDNSSDEDRAKMKELYPFFQFYFKDMDEKGHPRSMNIIKNFVKTPYIFHMEDDWKFFYKRNYISDCLSVLGHDYTFMQCLLNKNYAEIPSHVVQTKGGLFSVTKNGVRFYVHEYVNNDELKAKWTEKHGITGNHCNYWPHFSFRPSLFRTQVLRELGDFNEHINHFEMDYSHRFQNKGYISTFLESIYCIHIGRLTSERHDETKLNAYKLNNEHQFSGKEQQCIENENTATTEIKSENIDITNVTLNDFDKRIKTYIVNLDRRPDRWEKFNEKAKDLKFLNYERFSAIDGNKLKSTDQLQQIFDGNDYNMRVGAVGCAMSHIKLYIELINSDYDMFIILEDDLDFTDNFDKKLLYLYNTNKDKSWEIIFLAYHQYIKSDDTYNKEKMPTIEKWGVVKSLTISPGGTGGYIITKSGAMKLLDFINKIGMTNCIDTMIQKSADIVNIYYPTPHLIYSDFYDGNNIVDTDIQFNGKSLSISLEERLKNEINFYKETINSINNLSEVIEICINKSYKEVIYYRDDNIDNINMLKDLSLHRYYCLDNKIIIIVPDDNVNRYFDRLKKNNNYDITDCLQYE</sequence>
<accession>A0A6C0D123</accession>
<dbReference type="Pfam" id="PF01755">
    <property type="entry name" value="Glyco_transf_25"/>
    <property type="match status" value="1"/>
</dbReference>